<reference evidence="2 3" key="1">
    <citation type="submission" date="2020-02" db="EMBL/GenBank/DDBJ databases">
        <title>Comparative genomics of sulfur disproportionating microorganisms.</title>
        <authorList>
            <person name="Ward L.M."/>
            <person name="Bertran E."/>
            <person name="Johnston D.T."/>
        </authorList>
    </citation>
    <scope>NUCLEOTIDE SEQUENCE [LARGE SCALE GENOMIC DNA]</scope>
    <source>
        <strain evidence="2 3">DSM 100025</strain>
    </source>
</reference>
<comment type="caution">
    <text evidence="2">The sequence shown here is derived from an EMBL/GenBank/DDBJ whole genome shotgun (WGS) entry which is preliminary data.</text>
</comment>
<proteinExistence type="predicted"/>
<evidence type="ECO:0000256" key="1">
    <source>
        <dbReference type="SAM" id="Phobius"/>
    </source>
</evidence>
<evidence type="ECO:0000313" key="3">
    <source>
        <dbReference type="Proteomes" id="UP000469346"/>
    </source>
</evidence>
<keyword evidence="1" id="KW-0472">Membrane</keyword>
<feature type="transmembrane region" description="Helical" evidence="1">
    <location>
        <begin position="44"/>
        <end position="67"/>
    </location>
</feature>
<keyword evidence="3" id="KW-1185">Reference proteome</keyword>
<keyword evidence="1" id="KW-1133">Transmembrane helix</keyword>
<keyword evidence="1" id="KW-0812">Transmembrane</keyword>
<organism evidence="2 3">
    <name type="scientific">Dissulfurirhabdus thermomarina</name>
    <dbReference type="NCBI Taxonomy" id="1765737"/>
    <lineage>
        <taxon>Bacteria</taxon>
        <taxon>Deltaproteobacteria</taxon>
        <taxon>Dissulfurirhabdaceae</taxon>
        <taxon>Dissulfurirhabdus</taxon>
    </lineage>
</organism>
<dbReference type="Proteomes" id="UP000469346">
    <property type="component" value="Unassembled WGS sequence"/>
</dbReference>
<sequence>AWGAGALGFLFALSFCPVSAALFFGSLLPLVLAERSPFLLPAAFGVGTALPVAAAAAAIAAGADAAARVFEAARGLDRWARPASGAGLIAAGSYWTWNHLLAPVLAGPGA</sequence>
<gene>
    <name evidence="2" type="ORF">G3N55_11040</name>
</gene>
<evidence type="ECO:0000313" key="2">
    <source>
        <dbReference type="EMBL" id="NDY43373.1"/>
    </source>
</evidence>
<feature type="non-terminal residue" evidence="2">
    <location>
        <position position="1"/>
    </location>
</feature>
<protein>
    <submittedName>
        <fullName evidence="2">Sulfite exporter TauE/SafE family protein</fullName>
    </submittedName>
</protein>
<dbReference type="EMBL" id="JAAGRR010000159">
    <property type="protein sequence ID" value="NDY43373.1"/>
    <property type="molecule type" value="Genomic_DNA"/>
</dbReference>
<accession>A0A6N9TTF2</accession>
<name>A0A6N9TTF2_DISTH</name>
<dbReference type="AlphaFoldDB" id="A0A6N9TTF2"/>